<dbReference type="Proteomes" id="UP000178379">
    <property type="component" value="Unassembled WGS sequence"/>
</dbReference>
<dbReference type="GO" id="GO:0006313">
    <property type="term" value="P:DNA transposition"/>
    <property type="evidence" value="ECO:0007669"/>
    <property type="project" value="InterPro"/>
</dbReference>
<dbReference type="EMBL" id="MFSQ01000046">
    <property type="protein sequence ID" value="OGI40929.1"/>
    <property type="molecule type" value="Genomic_DNA"/>
</dbReference>
<evidence type="ECO:0000313" key="1">
    <source>
        <dbReference type="EMBL" id="OGI40929.1"/>
    </source>
</evidence>
<dbReference type="GO" id="GO:0003677">
    <property type="term" value="F:DNA binding"/>
    <property type="evidence" value="ECO:0007669"/>
    <property type="project" value="InterPro"/>
</dbReference>
<name>A0A1F6T7A9_9PROT</name>
<comment type="caution">
    <text evidence="1">The sequence shown here is derived from an EMBL/GenBank/DDBJ whole genome shotgun (WGS) entry which is preliminary data.</text>
</comment>
<sequence length="163" mass="18769">MWPQRDGDLSAFIRLVTLTHTQRWHAHRQSAGTGHLYQGRFKSFVVQTDAHFLAVCRYVERNALRANLVERAEDWRWGSLWCHRSNESTTGLQLGGWPMDRPRNWLQQVNEPQNGAELEALRRCVTRGSPYGSEHWINATTRKLGLESTLRPRGRPKLAGEGP</sequence>
<organism evidence="1 2">
    <name type="scientific">Candidatus Muproteobacteria bacterium RBG_16_62_13</name>
    <dbReference type="NCBI Taxonomy" id="1817756"/>
    <lineage>
        <taxon>Bacteria</taxon>
        <taxon>Pseudomonadati</taxon>
        <taxon>Pseudomonadota</taxon>
        <taxon>Candidatus Muproteobacteria</taxon>
    </lineage>
</organism>
<dbReference type="Gene3D" id="3.30.70.1290">
    <property type="entry name" value="Transposase IS200-like"/>
    <property type="match status" value="1"/>
</dbReference>
<dbReference type="InterPro" id="IPR036515">
    <property type="entry name" value="Transposase_17_sf"/>
</dbReference>
<evidence type="ECO:0000313" key="2">
    <source>
        <dbReference type="Proteomes" id="UP000178379"/>
    </source>
</evidence>
<evidence type="ECO:0008006" key="3">
    <source>
        <dbReference type="Google" id="ProtNLM"/>
    </source>
</evidence>
<protein>
    <recommendedName>
        <fullName evidence="3">Transposase IS200-like domain-containing protein</fullName>
    </recommendedName>
</protein>
<dbReference type="PANTHER" id="PTHR34322">
    <property type="entry name" value="TRANSPOSASE, Y1_TNP DOMAIN-CONTAINING"/>
    <property type="match status" value="1"/>
</dbReference>
<gene>
    <name evidence="1" type="ORF">A2140_00325</name>
</gene>
<dbReference type="GO" id="GO:0004803">
    <property type="term" value="F:transposase activity"/>
    <property type="evidence" value="ECO:0007669"/>
    <property type="project" value="InterPro"/>
</dbReference>
<dbReference type="SUPFAM" id="SSF143422">
    <property type="entry name" value="Transposase IS200-like"/>
    <property type="match status" value="1"/>
</dbReference>
<reference evidence="1 2" key="1">
    <citation type="journal article" date="2016" name="Nat. Commun.">
        <title>Thousands of microbial genomes shed light on interconnected biogeochemical processes in an aquifer system.</title>
        <authorList>
            <person name="Anantharaman K."/>
            <person name="Brown C.T."/>
            <person name="Hug L.A."/>
            <person name="Sharon I."/>
            <person name="Castelle C.J."/>
            <person name="Probst A.J."/>
            <person name="Thomas B.C."/>
            <person name="Singh A."/>
            <person name="Wilkins M.J."/>
            <person name="Karaoz U."/>
            <person name="Brodie E.L."/>
            <person name="Williams K.H."/>
            <person name="Hubbard S.S."/>
            <person name="Banfield J.F."/>
        </authorList>
    </citation>
    <scope>NUCLEOTIDE SEQUENCE [LARGE SCALE GENOMIC DNA]</scope>
</reference>
<dbReference type="PANTHER" id="PTHR34322:SF2">
    <property type="entry name" value="TRANSPOSASE IS200-LIKE DOMAIN-CONTAINING PROTEIN"/>
    <property type="match status" value="1"/>
</dbReference>
<proteinExistence type="predicted"/>
<dbReference type="AlphaFoldDB" id="A0A1F6T7A9"/>
<accession>A0A1F6T7A9</accession>